<keyword evidence="1 2" id="KW-0238">DNA-binding</keyword>
<dbReference type="SUPFAM" id="SSF46689">
    <property type="entry name" value="Homeodomain-like"/>
    <property type="match status" value="1"/>
</dbReference>
<dbReference type="KEGG" id="hyl:LPB072_01300"/>
<evidence type="ECO:0000256" key="1">
    <source>
        <dbReference type="ARBA" id="ARBA00023125"/>
    </source>
</evidence>
<name>A0A1D8P1S7_9BURK</name>
<evidence type="ECO:0000313" key="4">
    <source>
        <dbReference type="EMBL" id="AOW15280.1"/>
    </source>
</evidence>
<dbReference type="SUPFAM" id="SSF48498">
    <property type="entry name" value="Tetracyclin repressor-like, C-terminal domain"/>
    <property type="match status" value="1"/>
</dbReference>
<dbReference type="Pfam" id="PF00440">
    <property type="entry name" value="TetR_N"/>
    <property type="match status" value="1"/>
</dbReference>
<dbReference type="InterPro" id="IPR036271">
    <property type="entry name" value="Tet_transcr_reg_TetR-rel_C_sf"/>
</dbReference>
<dbReference type="EMBL" id="CP017476">
    <property type="protein sequence ID" value="AOW15280.1"/>
    <property type="molecule type" value="Genomic_DNA"/>
</dbReference>
<dbReference type="STRING" id="1763535.LPB072_01300"/>
<proteinExistence type="predicted"/>
<reference evidence="4 5" key="1">
    <citation type="submission" date="2016-10" db="EMBL/GenBank/DDBJ databases">
        <title>Hydorgenophaga sp. LPB0072 isolated from gastropod.</title>
        <authorList>
            <person name="Kim E."/>
            <person name="Yi H."/>
        </authorList>
    </citation>
    <scope>NUCLEOTIDE SEQUENCE [LARGE SCALE GENOMIC DNA]</scope>
    <source>
        <strain evidence="4 5">LPB0072</strain>
    </source>
</reference>
<dbReference type="PANTHER" id="PTHR30055:SF187">
    <property type="entry name" value="TRANSCRIPTIONAL REGULATORY PROTEIN"/>
    <property type="match status" value="1"/>
</dbReference>
<dbReference type="AlphaFoldDB" id="A0A1D8P1S7"/>
<feature type="DNA-binding region" description="H-T-H motif" evidence="2">
    <location>
        <begin position="18"/>
        <end position="37"/>
    </location>
</feature>
<dbReference type="PANTHER" id="PTHR30055">
    <property type="entry name" value="HTH-TYPE TRANSCRIPTIONAL REGULATOR RUTR"/>
    <property type="match status" value="1"/>
</dbReference>
<dbReference type="InterPro" id="IPR001647">
    <property type="entry name" value="HTH_TetR"/>
</dbReference>
<evidence type="ECO:0000313" key="5">
    <source>
        <dbReference type="Proteomes" id="UP000185680"/>
    </source>
</evidence>
<organism evidence="4 5">
    <name type="scientific">Hydrogenophaga crassostreae</name>
    <dbReference type="NCBI Taxonomy" id="1763535"/>
    <lineage>
        <taxon>Bacteria</taxon>
        <taxon>Pseudomonadati</taxon>
        <taxon>Pseudomonadota</taxon>
        <taxon>Betaproteobacteria</taxon>
        <taxon>Burkholderiales</taxon>
        <taxon>Comamonadaceae</taxon>
        <taxon>Hydrogenophaga</taxon>
    </lineage>
</organism>
<gene>
    <name evidence="4" type="ORF">LPB072_01300</name>
</gene>
<sequence length="194" mass="20794">MLQAALACATERGLDAVSIEGVRARCGASVGSIYHHFGSREGIVAALYVALFQRQTAAIAAALRHAHTPQQGVQALVHGYLDWVVAYPDQARFMFQARGLATQSVRKADLNVSAQQRNQALVDWFAPHQALGTVLPLPCELLPSLVMGPVQSYCRAWLSAEASGTGSLPPPTRFRDELAQAAWQAVAGPGHARQ</sequence>
<dbReference type="GO" id="GO:0003700">
    <property type="term" value="F:DNA-binding transcription factor activity"/>
    <property type="evidence" value="ECO:0007669"/>
    <property type="project" value="TreeGrafter"/>
</dbReference>
<dbReference type="Proteomes" id="UP000185680">
    <property type="component" value="Chromosome"/>
</dbReference>
<protein>
    <submittedName>
        <fullName evidence="4">TetR family transcriptional regulator</fullName>
    </submittedName>
</protein>
<dbReference type="InterPro" id="IPR050109">
    <property type="entry name" value="HTH-type_TetR-like_transc_reg"/>
</dbReference>
<accession>A0A1D8P1S7</accession>
<evidence type="ECO:0000259" key="3">
    <source>
        <dbReference type="PROSITE" id="PS50977"/>
    </source>
</evidence>
<dbReference type="PRINTS" id="PR00455">
    <property type="entry name" value="HTHTETR"/>
</dbReference>
<dbReference type="PROSITE" id="PS50977">
    <property type="entry name" value="HTH_TETR_2"/>
    <property type="match status" value="1"/>
</dbReference>
<dbReference type="GO" id="GO:0000976">
    <property type="term" value="F:transcription cis-regulatory region binding"/>
    <property type="evidence" value="ECO:0007669"/>
    <property type="project" value="TreeGrafter"/>
</dbReference>
<evidence type="ECO:0000256" key="2">
    <source>
        <dbReference type="PROSITE-ProRule" id="PRU00335"/>
    </source>
</evidence>
<dbReference type="InterPro" id="IPR009057">
    <property type="entry name" value="Homeodomain-like_sf"/>
</dbReference>
<dbReference type="Gene3D" id="1.10.357.10">
    <property type="entry name" value="Tetracycline Repressor, domain 2"/>
    <property type="match status" value="1"/>
</dbReference>
<feature type="domain" description="HTH tetR-type" evidence="3">
    <location>
        <begin position="1"/>
        <end position="55"/>
    </location>
</feature>